<evidence type="ECO:0000313" key="2">
    <source>
        <dbReference type="Proteomes" id="UP000242958"/>
    </source>
</evidence>
<name>A0A2J8B9U8_9FIRM</name>
<dbReference type="Proteomes" id="UP000242958">
    <property type="component" value="Unassembled WGS sequence"/>
</dbReference>
<gene>
    <name evidence="1" type="ORF">CAL30_05690</name>
</gene>
<comment type="caution">
    <text evidence="1">The sequence shown here is derived from an EMBL/GenBank/DDBJ whole genome shotgun (WGS) entry which is preliminary data.</text>
</comment>
<protein>
    <submittedName>
        <fullName evidence="1">Uncharacterized protein</fullName>
    </submittedName>
</protein>
<sequence>MKHNHLFKRVTDYSVTLFSILFMQKKYNQMAKIVQKKEKNLHAHTVCSKIGKYVTTGIV</sequence>
<evidence type="ECO:0000313" key="1">
    <source>
        <dbReference type="EMBL" id="PNH21533.1"/>
    </source>
</evidence>
<proteinExistence type="predicted"/>
<dbReference type="EMBL" id="NFMF01000008">
    <property type="protein sequence ID" value="PNH21533.1"/>
    <property type="molecule type" value="Genomic_DNA"/>
</dbReference>
<accession>A0A2J8B9U8</accession>
<organism evidence="1 2">
    <name type="scientific">Megasphaera hutchinsoni</name>
    <dbReference type="NCBI Taxonomy" id="1588748"/>
    <lineage>
        <taxon>Bacteria</taxon>
        <taxon>Bacillati</taxon>
        <taxon>Bacillota</taxon>
        <taxon>Negativicutes</taxon>
        <taxon>Veillonellales</taxon>
        <taxon>Veillonellaceae</taxon>
        <taxon>Megasphaera</taxon>
    </lineage>
</organism>
<reference evidence="1 2" key="1">
    <citation type="submission" date="2017-05" db="EMBL/GenBank/DDBJ databases">
        <authorList>
            <person name="Song R."/>
            <person name="Chenine A.L."/>
            <person name="Ruprecht R.M."/>
        </authorList>
    </citation>
    <scope>NUCLEOTIDE SEQUENCE [LARGE SCALE GENOMIC DNA]</scope>
    <source>
        <strain evidence="1 2">KA00229</strain>
    </source>
</reference>
<dbReference type="AlphaFoldDB" id="A0A2J8B9U8"/>